<accession>X1EGT5</accession>
<dbReference type="EMBL" id="BARU01013029">
    <property type="protein sequence ID" value="GAH32506.1"/>
    <property type="molecule type" value="Genomic_DNA"/>
</dbReference>
<comment type="caution">
    <text evidence="2">The sequence shown here is derived from an EMBL/GenBank/DDBJ whole genome shotgun (WGS) entry which is preliminary data.</text>
</comment>
<dbReference type="AlphaFoldDB" id="X1EGT5"/>
<sequence>MSDISYALNIINSLSENELEKLKIIPLDLIKNIKTLSDDQVKIKNKNICGFAHEMINYSQKYQNLFKVLLGNVLIVEDIKTALDISIEYLGKYKIISLNGMVINIDGSVD</sequence>
<dbReference type="Gene3D" id="3.30.70.1620">
    <property type="match status" value="1"/>
</dbReference>
<evidence type="ECO:0000313" key="2">
    <source>
        <dbReference type="EMBL" id="GAH32506.1"/>
    </source>
</evidence>
<feature type="non-terminal residue" evidence="2">
    <location>
        <position position="110"/>
    </location>
</feature>
<organism evidence="2">
    <name type="scientific">marine sediment metagenome</name>
    <dbReference type="NCBI Taxonomy" id="412755"/>
    <lineage>
        <taxon>unclassified sequences</taxon>
        <taxon>metagenomes</taxon>
        <taxon>ecological metagenomes</taxon>
    </lineage>
</organism>
<dbReference type="InterPro" id="IPR036277">
    <property type="entry name" value="SMC_hinge_sf"/>
</dbReference>
<feature type="domain" description="SMC hinge" evidence="1">
    <location>
        <begin position="7"/>
        <end position="85"/>
    </location>
</feature>
<dbReference type="InterPro" id="IPR010935">
    <property type="entry name" value="SMC_hinge"/>
</dbReference>
<dbReference type="SUPFAM" id="SSF75553">
    <property type="entry name" value="Smc hinge domain"/>
    <property type="match status" value="1"/>
</dbReference>
<gene>
    <name evidence="2" type="ORF">S03H2_23745</name>
</gene>
<name>X1EGT5_9ZZZZ</name>
<reference evidence="2" key="1">
    <citation type="journal article" date="2014" name="Front. Microbiol.">
        <title>High frequency of phylogenetically diverse reductive dehalogenase-homologous genes in deep subseafloor sedimentary metagenomes.</title>
        <authorList>
            <person name="Kawai M."/>
            <person name="Futagami T."/>
            <person name="Toyoda A."/>
            <person name="Takaki Y."/>
            <person name="Nishi S."/>
            <person name="Hori S."/>
            <person name="Arai W."/>
            <person name="Tsubouchi T."/>
            <person name="Morono Y."/>
            <person name="Uchiyama I."/>
            <person name="Ito T."/>
            <person name="Fujiyama A."/>
            <person name="Inagaki F."/>
            <person name="Takami H."/>
        </authorList>
    </citation>
    <scope>NUCLEOTIDE SEQUENCE</scope>
    <source>
        <strain evidence="2">Expedition CK06-06</strain>
    </source>
</reference>
<protein>
    <recommendedName>
        <fullName evidence="1">SMC hinge domain-containing protein</fullName>
    </recommendedName>
</protein>
<dbReference type="GO" id="GO:0005524">
    <property type="term" value="F:ATP binding"/>
    <property type="evidence" value="ECO:0007669"/>
    <property type="project" value="InterPro"/>
</dbReference>
<proteinExistence type="predicted"/>
<dbReference type="Pfam" id="PF06470">
    <property type="entry name" value="SMC_hinge"/>
    <property type="match status" value="1"/>
</dbReference>
<evidence type="ECO:0000259" key="1">
    <source>
        <dbReference type="Pfam" id="PF06470"/>
    </source>
</evidence>
<dbReference type="GO" id="GO:0005694">
    <property type="term" value="C:chromosome"/>
    <property type="evidence" value="ECO:0007669"/>
    <property type="project" value="InterPro"/>
</dbReference>
<dbReference type="GO" id="GO:0051276">
    <property type="term" value="P:chromosome organization"/>
    <property type="evidence" value="ECO:0007669"/>
    <property type="project" value="InterPro"/>
</dbReference>
<dbReference type="Gene3D" id="1.20.1060.20">
    <property type="match status" value="1"/>
</dbReference>